<dbReference type="AlphaFoldDB" id="A0A2T0U9Z3"/>
<evidence type="ECO:0000313" key="2">
    <source>
        <dbReference type="Proteomes" id="UP000238034"/>
    </source>
</evidence>
<protein>
    <submittedName>
        <fullName evidence="1">L,D-transpeptidase-like protein</fullName>
    </submittedName>
</protein>
<dbReference type="RefSeq" id="WP_106292031.1">
    <property type="nucleotide sequence ID" value="NZ_PVTH01000002.1"/>
</dbReference>
<proteinExistence type="predicted"/>
<gene>
    <name evidence="1" type="ORF">B0I27_102427</name>
</gene>
<dbReference type="PANTHER" id="PTHR38477:SF1">
    <property type="entry name" value="MUREIN L,D-TRANSPEPTIDASE CATALYTIC DOMAIN FAMILY PROTEIN"/>
    <property type="match status" value="1"/>
</dbReference>
<dbReference type="Proteomes" id="UP000238034">
    <property type="component" value="Unassembled WGS sequence"/>
</dbReference>
<dbReference type="InterPro" id="IPR032676">
    <property type="entry name" value="YkuD_2"/>
</dbReference>
<name>A0A2T0U9Z3_9SPHI</name>
<dbReference type="OrthoDB" id="9815195at2"/>
<reference evidence="1 2" key="1">
    <citation type="submission" date="2018-03" db="EMBL/GenBank/DDBJ databases">
        <title>Genomic Encyclopedia of Type Strains, Phase III (KMG-III): the genomes of soil and plant-associated and newly described type strains.</title>
        <authorList>
            <person name="Whitman W."/>
        </authorList>
    </citation>
    <scope>NUCLEOTIDE SEQUENCE [LARGE SCALE GENOMIC DNA]</scope>
    <source>
        <strain evidence="1 2">CGMCC 1.9313</strain>
    </source>
</reference>
<sequence>MKNRILRGATYIILALSIPAIGWGLKSDNDISNHPEIKKEISQSTVKEEKVISAASLFDQYISGIYTAAGLADASLDYAVFAKAITGYYNLKDAGRLSKEKQILSIVDFNKPSSEKRMWIIDLDAKKLLFNTLVAHGRGSGDNYATKFSNIPESNQSSLGFYVTANTYHGKHGLSLKINGMDQSYNSNALNRAVVIHGASYVSDDFVKQNGRLGRSLGCPALPEELTPQIISTIKNQTTLFIHGPVKVEYASDYLNLESALNKFISSDQQILAAGA</sequence>
<keyword evidence="2" id="KW-1185">Reference proteome</keyword>
<evidence type="ECO:0000313" key="1">
    <source>
        <dbReference type="EMBL" id="PRY54657.1"/>
    </source>
</evidence>
<dbReference type="EMBL" id="PVTH01000002">
    <property type="protein sequence ID" value="PRY54657.1"/>
    <property type="molecule type" value="Genomic_DNA"/>
</dbReference>
<accession>A0A2T0U9Z3</accession>
<dbReference type="PANTHER" id="PTHR38477">
    <property type="entry name" value="HYPOTHETICAL EXPORTED PROTEIN"/>
    <property type="match status" value="1"/>
</dbReference>
<organism evidence="1 2">
    <name type="scientific">Arcticibacter pallidicorallinus</name>
    <dbReference type="NCBI Taxonomy" id="1259464"/>
    <lineage>
        <taxon>Bacteria</taxon>
        <taxon>Pseudomonadati</taxon>
        <taxon>Bacteroidota</taxon>
        <taxon>Sphingobacteriia</taxon>
        <taxon>Sphingobacteriales</taxon>
        <taxon>Sphingobacteriaceae</taxon>
        <taxon>Arcticibacter</taxon>
    </lineage>
</organism>
<dbReference type="Pfam" id="PF13645">
    <property type="entry name" value="YkuD_2"/>
    <property type="match status" value="1"/>
</dbReference>
<comment type="caution">
    <text evidence="1">The sequence shown here is derived from an EMBL/GenBank/DDBJ whole genome shotgun (WGS) entry which is preliminary data.</text>
</comment>